<sequence>MYDVSTLDSLQSETTGANLRQMLTLSVTRGIYIYSYYYFRKRGLLSNPIMNNIALIGSLAIIVDLLLGYNMIFSRFATYIKIFYNIGWGIFAYMAFVRVKAASTISKILIFLAMFYMFGSFFLGLGVRKAKVSDVNPFLIYEIK</sequence>
<proteinExistence type="predicted"/>
<keyword evidence="3" id="KW-1185">Reference proteome</keyword>
<keyword evidence="1" id="KW-0472">Membrane</keyword>
<reference evidence="2 3" key="1">
    <citation type="submission" date="2018-10" db="EMBL/GenBank/DDBJ databases">
        <title>Draft Genome Sequence of Bacteroides sp. KCTC 15687.</title>
        <authorList>
            <person name="Yu S.Y."/>
            <person name="Kim J.S."/>
            <person name="Oh B.S."/>
            <person name="Park S.H."/>
            <person name="Kang S.W."/>
            <person name="Park J.E."/>
            <person name="Choi S.H."/>
            <person name="Han K.I."/>
            <person name="Lee K.C."/>
            <person name="Eom M.K."/>
            <person name="Suh M.K."/>
            <person name="Lee D.H."/>
            <person name="Yoon H."/>
            <person name="Kim B."/>
            <person name="Yang S.J."/>
            <person name="Lee J.S."/>
            <person name="Lee J.H."/>
        </authorList>
    </citation>
    <scope>NUCLEOTIDE SEQUENCE [LARGE SCALE GENOMIC DNA]</scope>
    <source>
        <strain evidence="2 3">KCTC 15687</strain>
    </source>
</reference>
<dbReference type="EMBL" id="BHWB01000008">
    <property type="protein sequence ID" value="GCB35825.1"/>
    <property type="molecule type" value="Genomic_DNA"/>
</dbReference>
<evidence type="ECO:0000313" key="3">
    <source>
        <dbReference type="Proteomes" id="UP000288079"/>
    </source>
</evidence>
<feature type="transmembrane region" description="Helical" evidence="1">
    <location>
        <begin position="108"/>
        <end position="127"/>
    </location>
</feature>
<name>A0A401LWC7_9BACE</name>
<dbReference type="Proteomes" id="UP000288079">
    <property type="component" value="Unassembled WGS sequence"/>
</dbReference>
<gene>
    <name evidence="2" type="ORF">KGMB02408_27700</name>
</gene>
<dbReference type="AlphaFoldDB" id="A0A401LWC7"/>
<feature type="transmembrane region" description="Helical" evidence="1">
    <location>
        <begin position="51"/>
        <end position="72"/>
    </location>
</feature>
<keyword evidence="1" id="KW-1133">Transmembrane helix</keyword>
<accession>A0A401LWC7</accession>
<keyword evidence="1" id="KW-0812">Transmembrane</keyword>
<organism evidence="2 3">
    <name type="scientific">Bacteroides faecalis</name>
    <dbReference type="NCBI Taxonomy" id="2447885"/>
    <lineage>
        <taxon>Bacteria</taxon>
        <taxon>Pseudomonadati</taxon>
        <taxon>Bacteroidota</taxon>
        <taxon>Bacteroidia</taxon>
        <taxon>Bacteroidales</taxon>
        <taxon>Bacteroidaceae</taxon>
        <taxon>Bacteroides</taxon>
    </lineage>
</organism>
<comment type="caution">
    <text evidence="2">The sequence shown here is derived from an EMBL/GenBank/DDBJ whole genome shotgun (WGS) entry which is preliminary data.</text>
</comment>
<evidence type="ECO:0000313" key="2">
    <source>
        <dbReference type="EMBL" id="GCB35825.1"/>
    </source>
</evidence>
<feature type="transmembrane region" description="Helical" evidence="1">
    <location>
        <begin position="78"/>
        <end position="96"/>
    </location>
</feature>
<protein>
    <submittedName>
        <fullName evidence="2">Uncharacterized protein</fullName>
    </submittedName>
</protein>
<evidence type="ECO:0000256" key="1">
    <source>
        <dbReference type="SAM" id="Phobius"/>
    </source>
</evidence>